<protein>
    <submittedName>
        <fullName evidence="2">GNAT family N-acetyltransferase</fullName>
    </submittedName>
</protein>
<dbReference type="Proteomes" id="UP000186609">
    <property type="component" value="Chromosome"/>
</dbReference>
<dbReference type="InterPro" id="IPR016181">
    <property type="entry name" value="Acyl_CoA_acyltransferase"/>
</dbReference>
<dbReference type="PANTHER" id="PTHR43305">
    <property type="entry name" value="FAMILY N-ACETYLTRANSFERASE, PUTATIVE (AFU_ORTHOLOGUE AFUA_2G01380)-RELATED"/>
    <property type="match status" value="1"/>
</dbReference>
<dbReference type="AlphaFoldDB" id="A0A1P8JR69"/>
<accession>A0A1P8JR69</accession>
<dbReference type="InterPro" id="IPR000182">
    <property type="entry name" value="GNAT_dom"/>
</dbReference>
<dbReference type="PROSITE" id="PS51186">
    <property type="entry name" value="GNAT"/>
    <property type="match status" value="1"/>
</dbReference>
<dbReference type="GO" id="GO:0016747">
    <property type="term" value="F:acyltransferase activity, transferring groups other than amino-acyl groups"/>
    <property type="evidence" value="ECO:0007669"/>
    <property type="project" value="InterPro"/>
</dbReference>
<keyword evidence="3" id="KW-1185">Reference proteome</keyword>
<feature type="domain" description="N-acetyltransferase" evidence="1">
    <location>
        <begin position="6"/>
        <end position="162"/>
    </location>
</feature>
<organism evidence="2 3">
    <name type="scientific">Rhodoferax koreensis</name>
    <dbReference type="NCBI Taxonomy" id="1842727"/>
    <lineage>
        <taxon>Bacteria</taxon>
        <taxon>Pseudomonadati</taxon>
        <taxon>Pseudomonadota</taxon>
        <taxon>Betaproteobacteria</taxon>
        <taxon>Burkholderiales</taxon>
        <taxon>Comamonadaceae</taxon>
        <taxon>Rhodoferax</taxon>
    </lineage>
</organism>
<dbReference type="CDD" id="cd04301">
    <property type="entry name" value="NAT_SF"/>
    <property type="match status" value="1"/>
</dbReference>
<proteinExistence type="predicted"/>
<dbReference type="KEGG" id="rhy:RD110_02620"/>
<evidence type="ECO:0000313" key="2">
    <source>
        <dbReference type="EMBL" id="APW36240.1"/>
    </source>
</evidence>
<dbReference type="InterPro" id="IPR052777">
    <property type="entry name" value="Acetyltransferase_Enz"/>
</dbReference>
<sequence>MNTPTIALRTPVEPEEIDAARAIFREYADQLGVDLCFQAFDEELASLPGDYAAPGGSLLLALVDGEIAGCCALRPVDDVDYPNASEMKRLYVRKAFRGFGLGRQLVEATLDAARAAGYHCVLLDTLDDMEAARALYEDLGFTSIAPYYHNPIPGAHYLRVEL</sequence>
<dbReference type="SUPFAM" id="SSF55729">
    <property type="entry name" value="Acyl-CoA N-acyltransferases (Nat)"/>
    <property type="match status" value="1"/>
</dbReference>
<gene>
    <name evidence="2" type="ORF">RD110_02620</name>
</gene>
<name>A0A1P8JR69_9BURK</name>
<dbReference type="OrthoDB" id="70840at2"/>
<dbReference type="PANTHER" id="PTHR43305:SF1">
    <property type="entry name" value="FAMILY N-ACETYLTRANSFERASE, PUTATIVE (AFU_ORTHOLOGUE AFUA_2G01380)-RELATED"/>
    <property type="match status" value="1"/>
</dbReference>
<dbReference type="Gene3D" id="3.40.630.30">
    <property type="match status" value="1"/>
</dbReference>
<evidence type="ECO:0000313" key="3">
    <source>
        <dbReference type="Proteomes" id="UP000186609"/>
    </source>
</evidence>
<dbReference type="RefSeq" id="WP_076196415.1">
    <property type="nucleotide sequence ID" value="NZ_CP019236.1"/>
</dbReference>
<evidence type="ECO:0000259" key="1">
    <source>
        <dbReference type="PROSITE" id="PS51186"/>
    </source>
</evidence>
<dbReference type="STRING" id="1842727.RD110_02620"/>
<reference evidence="2 3" key="1">
    <citation type="submission" date="2017-01" db="EMBL/GenBank/DDBJ databases">
        <authorList>
            <person name="Mah S.A."/>
            <person name="Swanson W.J."/>
            <person name="Moy G.W."/>
            <person name="Vacquier V.D."/>
        </authorList>
    </citation>
    <scope>NUCLEOTIDE SEQUENCE [LARGE SCALE GENOMIC DNA]</scope>
    <source>
        <strain evidence="2 3">DCY110</strain>
    </source>
</reference>
<dbReference type="EMBL" id="CP019236">
    <property type="protein sequence ID" value="APW36240.1"/>
    <property type="molecule type" value="Genomic_DNA"/>
</dbReference>
<dbReference type="Pfam" id="PF00583">
    <property type="entry name" value="Acetyltransf_1"/>
    <property type="match status" value="1"/>
</dbReference>
<keyword evidence="2" id="KW-0808">Transferase</keyword>